<feature type="transmembrane region" description="Helical" evidence="5">
    <location>
        <begin position="162"/>
        <end position="185"/>
    </location>
</feature>
<dbReference type="Proteomes" id="UP001176961">
    <property type="component" value="Unassembled WGS sequence"/>
</dbReference>
<evidence type="ECO:0000256" key="2">
    <source>
        <dbReference type="ARBA" id="ARBA00022692"/>
    </source>
</evidence>
<evidence type="ECO:0000256" key="1">
    <source>
        <dbReference type="ARBA" id="ARBA00004370"/>
    </source>
</evidence>
<dbReference type="GO" id="GO:0004930">
    <property type="term" value="F:G protein-coupled receptor activity"/>
    <property type="evidence" value="ECO:0007669"/>
    <property type="project" value="InterPro"/>
</dbReference>
<keyword evidence="8" id="KW-1185">Reference proteome</keyword>
<feature type="transmembrane region" description="Helical" evidence="5">
    <location>
        <begin position="6"/>
        <end position="28"/>
    </location>
</feature>
<evidence type="ECO:0000313" key="8">
    <source>
        <dbReference type="Proteomes" id="UP001176961"/>
    </source>
</evidence>
<dbReference type="Pfam" id="PF10320">
    <property type="entry name" value="7TM_GPCR_Srsx"/>
    <property type="match status" value="1"/>
</dbReference>
<protein>
    <recommendedName>
        <fullName evidence="6">G-protein coupled receptors family 1 profile domain-containing protein</fullName>
    </recommendedName>
</protein>
<dbReference type="EMBL" id="CATQJL010000305">
    <property type="protein sequence ID" value="CAJ0602248.1"/>
    <property type="molecule type" value="Genomic_DNA"/>
</dbReference>
<evidence type="ECO:0000256" key="5">
    <source>
        <dbReference type="SAM" id="Phobius"/>
    </source>
</evidence>
<dbReference type="AlphaFoldDB" id="A0AA36H1E5"/>
<evidence type="ECO:0000313" key="7">
    <source>
        <dbReference type="EMBL" id="CAJ0602248.1"/>
    </source>
</evidence>
<gene>
    <name evidence="7" type="ORF">CYNAS_LOCUS14231</name>
</gene>
<feature type="transmembrane region" description="Helical" evidence="5">
    <location>
        <begin position="219"/>
        <end position="241"/>
    </location>
</feature>
<reference evidence="7" key="1">
    <citation type="submission" date="2023-07" db="EMBL/GenBank/DDBJ databases">
        <authorList>
            <consortium name="CYATHOMIX"/>
        </authorList>
    </citation>
    <scope>NUCLEOTIDE SEQUENCE</scope>
    <source>
        <strain evidence="7">N/A</strain>
    </source>
</reference>
<name>A0AA36H1E5_CYLNA</name>
<comment type="caution">
    <text evidence="7">The sequence shown here is derived from an EMBL/GenBank/DDBJ whole genome shotgun (WGS) entry which is preliminary data.</text>
</comment>
<dbReference type="InterPro" id="IPR017452">
    <property type="entry name" value="GPCR_Rhodpsn_7TM"/>
</dbReference>
<keyword evidence="4 5" id="KW-0472">Membrane</keyword>
<dbReference type="GO" id="GO:0016020">
    <property type="term" value="C:membrane"/>
    <property type="evidence" value="ECO:0007669"/>
    <property type="project" value="UniProtKB-SubCell"/>
</dbReference>
<feature type="transmembrane region" description="Helical" evidence="5">
    <location>
        <begin position="261"/>
        <end position="282"/>
    </location>
</feature>
<keyword evidence="3 5" id="KW-1133">Transmembrane helix</keyword>
<evidence type="ECO:0000259" key="6">
    <source>
        <dbReference type="PROSITE" id="PS50262"/>
    </source>
</evidence>
<dbReference type="SMART" id="SM01381">
    <property type="entry name" value="7TM_GPCR_Srsx"/>
    <property type="match status" value="1"/>
</dbReference>
<evidence type="ECO:0000256" key="3">
    <source>
        <dbReference type="ARBA" id="ARBA00022989"/>
    </source>
</evidence>
<feature type="domain" description="G-protein coupled receptors family 1 profile" evidence="6">
    <location>
        <begin position="21"/>
        <end position="234"/>
    </location>
</feature>
<dbReference type="PROSITE" id="PS50262">
    <property type="entry name" value="G_PROTEIN_RECEP_F1_2"/>
    <property type="match status" value="1"/>
</dbReference>
<dbReference type="Gene3D" id="1.20.1070.10">
    <property type="entry name" value="Rhodopsin 7-helix transmembrane proteins"/>
    <property type="match status" value="1"/>
</dbReference>
<evidence type="ECO:0000256" key="4">
    <source>
        <dbReference type="ARBA" id="ARBA00023136"/>
    </source>
</evidence>
<organism evidence="7 8">
    <name type="scientific">Cylicocyclus nassatus</name>
    <name type="common">Nematode worm</name>
    <dbReference type="NCBI Taxonomy" id="53992"/>
    <lineage>
        <taxon>Eukaryota</taxon>
        <taxon>Metazoa</taxon>
        <taxon>Ecdysozoa</taxon>
        <taxon>Nematoda</taxon>
        <taxon>Chromadorea</taxon>
        <taxon>Rhabditida</taxon>
        <taxon>Rhabditina</taxon>
        <taxon>Rhabditomorpha</taxon>
        <taxon>Strongyloidea</taxon>
        <taxon>Strongylidae</taxon>
        <taxon>Cylicocyclus</taxon>
    </lineage>
</organism>
<dbReference type="PANTHER" id="PTHR23360:SF37">
    <property type="entry name" value="G-PROTEIN COUPLED RECEPTORS FAMILY 1 PROFILE DOMAIN-CONTAINING PROTEIN"/>
    <property type="match status" value="1"/>
</dbReference>
<proteinExistence type="predicted"/>
<feature type="transmembrane region" description="Helical" evidence="5">
    <location>
        <begin position="118"/>
        <end position="139"/>
    </location>
</feature>
<accession>A0AA36H1E5</accession>
<dbReference type="InterPro" id="IPR019424">
    <property type="entry name" value="7TM_GPCR_Srsx"/>
</dbReference>
<comment type="subcellular location">
    <subcellularLocation>
        <location evidence="1">Membrane</location>
    </subcellularLocation>
</comment>
<dbReference type="InterPro" id="IPR000276">
    <property type="entry name" value="GPCR_Rhodpsn"/>
</dbReference>
<dbReference type="CDD" id="cd00637">
    <property type="entry name" value="7tm_classA_rhodopsin-like"/>
    <property type="match status" value="1"/>
</dbReference>
<feature type="transmembrane region" description="Helical" evidence="5">
    <location>
        <begin position="40"/>
        <end position="59"/>
    </location>
</feature>
<sequence length="333" mass="38722">MVYFYTISVIIVVFYGIGLFGNFNVIWATYRHKHLRNKHGLLLANLAVYHIICISNQFVNMKYSYSHQLPRQNECFKWILPYVFAICAQAMMYVVIGGDLLAAILVPLKHRIIRPLPYVLIVSVPVWLYSTTVTVWGAFSVEERTIMFCNPTLALSGTVNRFWLYSNLAIIAVVIIFHLMARMILVNRIAAHRRSSSMSKESERNGILRRSVYKDQQKALHSISIQLVLFLWAWCTAIVAIEFLDDILYKYLPNHEIRDILQSYMVFFALLCYSQSYYILFWRSPEYAAAFKEQLRIMRRSFVDEKGKGLKSREYTVTTEGVRRFSGTGSVKV</sequence>
<dbReference type="PANTHER" id="PTHR23360">
    <property type="entry name" value="G-PROTEIN COUPLED RECEPTORS FAMILY 1 PROFILE DOMAIN-CONTAINING PROTEIN-RELATED"/>
    <property type="match status" value="1"/>
</dbReference>
<dbReference type="InterPro" id="IPR047130">
    <property type="entry name" value="7TM_GPCR_Srsx_nematod"/>
</dbReference>
<feature type="transmembrane region" description="Helical" evidence="5">
    <location>
        <begin position="79"/>
        <end position="106"/>
    </location>
</feature>
<dbReference type="SUPFAM" id="SSF81321">
    <property type="entry name" value="Family A G protein-coupled receptor-like"/>
    <property type="match status" value="1"/>
</dbReference>
<keyword evidence="2 5" id="KW-0812">Transmembrane</keyword>